<dbReference type="InterPro" id="IPR006202">
    <property type="entry name" value="Neur_chan_lig-bd"/>
</dbReference>
<evidence type="ECO:0000256" key="3">
    <source>
        <dbReference type="ARBA" id="ARBA00022989"/>
    </source>
</evidence>
<reference evidence="9" key="1">
    <citation type="submission" date="2022-10" db="EMBL/GenBank/DDBJ databases">
        <title>Genome assembly of Pristionchus species.</title>
        <authorList>
            <person name="Yoshida K."/>
            <person name="Sommer R.J."/>
        </authorList>
    </citation>
    <scope>NUCLEOTIDE SEQUENCE [LARGE SCALE GENOMIC DNA]</scope>
    <source>
        <strain evidence="9">RS5460</strain>
    </source>
</reference>
<feature type="transmembrane region" description="Helical" evidence="5">
    <location>
        <begin position="259"/>
        <end position="278"/>
    </location>
</feature>
<keyword evidence="2 5" id="KW-0812">Transmembrane</keyword>
<evidence type="ECO:0000313" key="9">
    <source>
        <dbReference type="Proteomes" id="UP001328107"/>
    </source>
</evidence>
<feature type="chain" id="PRO_5042900282" description="Neurotransmitter-gated ion-channel ligand-binding domain-containing protein" evidence="6">
    <location>
        <begin position="18"/>
        <end position="328"/>
    </location>
</feature>
<feature type="transmembrane region" description="Helical" evidence="5">
    <location>
        <begin position="290"/>
        <end position="310"/>
    </location>
</feature>
<evidence type="ECO:0000256" key="4">
    <source>
        <dbReference type="ARBA" id="ARBA00023136"/>
    </source>
</evidence>
<feature type="signal peptide" evidence="6">
    <location>
        <begin position="1"/>
        <end position="17"/>
    </location>
</feature>
<evidence type="ECO:0000313" key="8">
    <source>
        <dbReference type="EMBL" id="GMR44778.1"/>
    </source>
</evidence>
<gene>
    <name evidence="8" type="ORF">PMAYCL1PPCAC_14973</name>
</gene>
<dbReference type="GO" id="GO:0005230">
    <property type="term" value="F:extracellular ligand-gated monoatomic ion channel activity"/>
    <property type="evidence" value="ECO:0007669"/>
    <property type="project" value="InterPro"/>
</dbReference>
<dbReference type="PROSITE" id="PS00236">
    <property type="entry name" value="NEUROTR_ION_CHANNEL"/>
    <property type="match status" value="1"/>
</dbReference>
<accession>A0AAN5CHZ4</accession>
<dbReference type="Gene3D" id="1.20.58.390">
    <property type="entry name" value="Neurotransmitter-gated ion-channel transmembrane domain"/>
    <property type="match status" value="1"/>
</dbReference>
<feature type="non-terminal residue" evidence="8">
    <location>
        <position position="328"/>
    </location>
</feature>
<evidence type="ECO:0000256" key="5">
    <source>
        <dbReference type="SAM" id="Phobius"/>
    </source>
</evidence>
<keyword evidence="9" id="KW-1185">Reference proteome</keyword>
<dbReference type="FunFam" id="1.20.58.390:FF:000217">
    <property type="entry name" value="Uncharacterized protein"/>
    <property type="match status" value="1"/>
</dbReference>
<dbReference type="EMBL" id="BTRK01000004">
    <property type="protein sequence ID" value="GMR44778.1"/>
    <property type="molecule type" value="Genomic_DNA"/>
</dbReference>
<comment type="subcellular location">
    <subcellularLocation>
        <location evidence="1">Membrane</location>
        <topology evidence="1">Multi-pass membrane protein</topology>
    </subcellularLocation>
</comment>
<dbReference type="SUPFAM" id="SSF63712">
    <property type="entry name" value="Nicotinic receptor ligand binding domain-like"/>
    <property type="match status" value="1"/>
</dbReference>
<dbReference type="AlphaFoldDB" id="A0AAN5CHZ4"/>
<evidence type="ECO:0000256" key="6">
    <source>
        <dbReference type="SAM" id="SignalP"/>
    </source>
</evidence>
<dbReference type="SUPFAM" id="SSF90112">
    <property type="entry name" value="Neurotransmitter-gated ion-channel transmembrane pore"/>
    <property type="match status" value="1"/>
</dbReference>
<dbReference type="InterPro" id="IPR018000">
    <property type="entry name" value="Neurotransmitter_ion_chnl_CS"/>
</dbReference>
<proteinExistence type="predicted"/>
<dbReference type="Proteomes" id="UP001328107">
    <property type="component" value="Unassembled WGS sequence"/>
</dbReference>
<keyword evidence="3 5" id="KW-1133">Transmembrane helix</keyword>
<evidence type="ECO:0000256" key="2">
    <source>
        <dbReference type="ARBA" id="ARBA00022692"/>
    </source>
</evidence>
<comment type="caution">
    <text evidence="8">The sequence shown here is derived from an EMBL/GenBank/DDBJ whole genome shotgun (WGS) entry which is preliminary data.</text>
</comment>
<evidence type="ECO:0000256" key="1">
    <source>
        <dbReference type="ARBA" id="ARBA00004141"/>
    </source>
</evidence>
<evidence type="ECO:0000259" key="7">
    <source>
        <dbReference type="Pfam" id="PF02931"/>
    </source>
</evidence>
<dbReference type="GO" id="GO:0016020">
    <property type="term" value="C:membrane"/>
    <property type="evidence" value="ECO:0007669"/>
    <property type="project" value="UniProtKB-SubCell"/>
</dbReference>
<name>A0AAN5CHZ4_9BILA</name>
<dbReference type="InterPro" id="IPR038050">
    <property type="entry name" value="Neuro_actylchol_rec"/>
</dbReference>
<dbReference type="InterPro" id="IPR036719">
    <property type="entry name" value="Neuro-gated_channel_TM_sf"/>
</dbReference>
<dbReference type="PANTHER" id="PTHR18945">
    <property type="entry name" value="NEUROTRANSMITTER GATED ION CHANNEL"/>
    <property type="match status" value="1"/>
</dbReference>
<dbReference type="Pfam" id="PF02931">
    <property type="entry name" value="Neur_chan_LBD"/>
    <property type="match status" value="1"/>
</dbReference>
<keyword evidence="6" id="KW-0732">Signal</keyword>
<feature type="transmembrane region" description="Helical" evidence="5">
    <location>
        <begin position="227"/>
        <end position="252"/>
    </location>
</feature>
<feature type="domain" description="Neurotransmitter-gated ion-channel ligand-binding" evidence="7">
    <location>
        <begin position="29"/>
        <end position="225"/>
    </location>
</feature>
<dbReference type="CDD" id="cd18989">
    <property type="entry name" value="LGIC_ECD_cation"/>
    <property type="match status" value="1"/>
</dbReference>
<organism evidence="8 9">
    <name type="scientific">Pristionchus mayeri</name>
    <dbReference type="NCBI Taxonomy" id="1317129"/>
    <lineage>
        <taxon>Eukaryota</taxon>
        <taxon>Metazoa</taxon>
        <taxon>Ecdysozoa</taxon>
        <taxon>Nematoda</taxon>
        <taxon>Chromadorea</taxon>
        <taxon>Rhabditida</taxon>
        <taxon>Rhabditina</taxon>
        <taxon>Diplogasteromorpha</taxon>
        <taxon>Diplogasteroidea</taxon>
        <taxon>Neodiplogasteridae</taxon>
        <taxon>Pristionchus</taxon>
    </lineage>
</organism>
<dbReference type="InterPro" id="IPR036734">
    <property type="entry name" value="Neur_chan_lig-bd_sf"/>
</dbReference>
<sequence length="328" mass="37641">MLLSITLVFISISGPYAITRSHRLANDSYPLTPITISLQYARLIRVLEPEHQHRNLLAVFTEWQDPRLQWNSSEYGGIDHIYITRYTVWLPEFYPCERFLGSLMQKFKILLIIHAMVVYPDQIVSIRLNASGNLNTLLTFSAFFSCEFDVYRFPFDKQNCFYCFILYNYDHKDELRFNARYANHPFIYDTSEWSLKLHGIWNRETVASDFNIGLVYYNISLTRKPQFWVGLVITPTFVIGSLIIIGLFFGFGADIINNAVGLGLTTMMSMMVIVGILANALAKSSYIPLLGWYVLVEIVIITFAVLAFLYSEILCNATSFLVIAACAE</sequence>
<protein>
    <recommendedName>
        <fullName evidence="7">Neurotransmitter-gated ion-channel ligand-binding domain-containing protein</fullName>
    </recommendedName>
</protein>
<keyword evidence="4 5" id="KW-0472">Membrane</keyword>
<dbReference type="InterPro" id="IPR006201">
    <property type="entry name" value="Neur_channel"/>
</dbReference>
<dbReference type="Gene3D" id="2.70.170.10">
    <property type="entry name" value="Neurotransmitter-gated ion-channel ligand-binding domain"/>
    <property type="match status" value="1"/>
</dbReference>
<dbReference type="GO" id="GO:0004888">
    <property type="term" value="F:transmembrane signaling receptor activity"/>
    <property type="evidence" value="ECO:0007669"/>
    <property type="project" value="InterPro"/>
</dbReference>